<sequence length="44" mass="5402">HEYTEARERHPLIRSKEEFYYFRIFTEHFGADRAVETVGQWVSL</sequence>
<reference evidence="1" key="1">
    <citation type="journal article" date="2014" name="Front. Microbiol.">
        <title>High frequency of phylogenetically diverse reductive dehalogenase-homologous genes in deep subseafloor sedimentary metagenomes.</title>
        <authorList>
            <person name="Kawai M."/>
            <person name="Futagami T."/>
            <person name="Toyoda A."/>
            <person name="Takaki Y."/>
            <person name="Nishi S."/>
            <person name="Hori S."/>
            <person name="Arai W."/>
            <person name="Tsubouchi T."/>
            <person name="Morono Y."/>
            <person name="Uchiyama I."/>
            <person name="Ito T."/>
            <person name="Fujiyama A."/>
            <person name="Inagaki F."/>
            <person name="Takami H."/>
        </authorList>
    </citation>
    <scope>NUCLEOTIDE SEQUENCE</scope>
    <source>
        <strain evidence="1">Expedition CK06-06</strain>
    </source>
</reference>
<dbReference type="AlphaFoldDB" id="X0YW25"/>
<gene>
    <name evidence="1" type="ORF">S01H1_80893</name>
</gene>
<organism evidence="1">
    <name type="scientific">marine sediment metagenome</name>
    <dbReference type="NCBI Taxonomy" id="412755"/>
    <lineage>
        <taxon>unclassified sequences</taxon>
        <taxon>metagenomes</taxon>
        <taxon>ecological metagenomes</taxon>
    </lineage>
</organism>
<proteinExistence type="predicted"/>
<comment type="caution">
    <text evidence="1">The sequence shown here is derived from an EMBL/GenBank/DDBJ whole genome shotgun (WGS) entry which is preliminary data.</text>
</comment>
<dbReference type="EMBL" id="BARS01054677">
    <property type="protein sequence ID" value="GAG50832.1"/>
    <property type="molecule type" value="Genomic_DNA"/>
</dbReference>
<protein>
    <submittedName>
        <fullName evidence="1">Uncharacterized protein</fullName>
    </submittedName>
</protein>
<accession>X0YW25</accession>
<feature type="non-terminal residue" evidence="1">
    <location>
        <position position="1"/>
    </location>
</feature>
<name>X0YW25_9ZZZZ</name>
<evidence type="ECO:0000313" key="1">
    <source>
        <dbReference type="EMBL" id="GAG50832.1"/>
    </source>
</evidence>